<evidence type="ECO:0000313" key="1">
    <source>
        <dbReference type="EMBL" id="QHU08816.1"/>
    </source>
</evidence>
<reference evidence="1" key="1">
    <citation type="journal article" date="2020" name="Nature">
        <title>Giant virus diversity and host interactions through global metagenomics.</title>
        <authorList>
            <person name="Schulz F."/>
            <person name="Roux S."/>
            <person name="Paez-Espino D."/>
            <person name="Jungbluth S."/>
            <person name="Walsh D.A."/>
            <person name="Denef V.J."/>
            <person name="McMahon K.D."/>
            <person name="Konstantinidis K.T."/>
            <person name="Eloe-Fadrosh E.A."/>
            <person name="Kyrpides N.C."/>
            <person name="Woyke T."/>
        </authorList>
    </citation>
    <scope>NUCLEOTIDE SEQUENCE</scope>
    <source>
        <strain evidence="1">GVMAG-S-1064190-84</strain>
    </source>
</reference>
<accession>A0A6C0JVH6</accession>
<dbReference type="EMBL" id="MN740699">
    <property type="protein sequence ID" value="QHU08816.1"/>
    <property type="molecule type" value="Genomic_DNA"/>
</dbReference>
<protein>
    <submittedName>
        <fullName evidence="1">Uncharacterized protein</fullName>
    </submittedName>
</protein>
<proteinExistence type="predicted"/>
<organism evidence="1">
    <name type="scientific">viral metagenome</name>
    <dbReference type="NCBI Taxonomy" id="1070528"/>
    <lineage>
        <taxon>unclassified sequences</taxon>
        <taxon>metagenomes</taxon>
        <taxon>organismal metagenomes</taxon>
    </lineage>
</organism>
<dbReference type="AlphaFoldDB" id="A0A6C0JVH6"/>
<name>A0A6C0JVH6_9ZZZZ</name>
<sequence length="63" mass="7908">MKFNTMKKKQSKPRNHIFVDLMTDKYDMRVVPNKKKKLRYQPPEEFDARDWKNSKNWREEFTE</sequence>